<dbReference type="GO" id="GO:0000976">
    <property type="term" value="F:transcription cis-regulatory region binding"/>
    <property type="evidence" value="ECO:0007669"/>
    <property type="project" value="TreeGrafter"/>
</dbReference>
<feature type="domain" description="HTH tetR-type" evidence="3">
    <location>
        <begin position="8"/>
        <end position="68"/>
    </location>
</feature>
<protein>
    <submittedName>
        <fullName evidence="4">TetR family transcriptional regulator</fullName>
    </submittedName>
</protein>
<organism evidence="4 5">
    <name type="scientific">Klebsiella oxytoca</name>
    <dbReference type="NCBI Taxonomy" id="571"/>
    <lineage>
        <taxon>Bacteria</taxon>
        <taxon>Pseudomonadati</taxon>
        <taxon>Pseudomonadota</taxon>
        <taxon>Gammaproteobacteria</taxon>
        <taxon>Enterobacterales</taxon>
        <taxon>Enterobacteriaceae</taxon>
        <taxon>Klebsiella/Raoultella group</taxon>
        <taxon>Klebsiella</taxon>
    </lineage>
</organism>
<dbReference type="PRINTS" id="PR00455">
    <property type="entry name" value="HTHTETR"/>
</dbReference>
<dbReference type="InterPro" id="IPR050109">
    <property type="entry name" value="HTH-type_TetR-like_transc_reg"/>
</dbReference>
<dbReference type="RefSeq" id="WP_142670532.1">
    <property type="nucleotide sequence ID" value="NZ_QJJG01000010.1"/>
</dbReference>
<comment type="caution">
    <text evidence="4">The sequence shown here is derived from an EMBL/GenBank/DDBJ whole genome shotgun (WGS) entry which is preliminary data.</text>
</comment>
<dbReference type="InterPro" id="IPR009057">
    <property type="entry name" value="Homeodomain-like_sf"/>
</dbReference>
<proteinExistence type="predicted"/>
<evidence type="ECO:0000259" key="3">
    <source>
        <dbReference type="PROSITE" id="PS50977"/>
    </source>
</evidence>
<reference evidence="4 5" key="1">
    <citation type="submission" date="2018-05" db="EMBL/GenBank/DDBJ databases">
        <title>Freshwater and sediment microbial communities from various areas in North America, analyzing microbe dynamics in response to fracking.</title>
        <authorList>
            <person name="Lamendella R."/>
        </authorList>
    </citation>
    <scope>NUCLEOTIDE SEQUENCE [LARGE SCALE GENOMIC DNA]</scope>
    <source>
        <strain evidence="4 5">67</strain>
    </source>
</reference>
<keyword evidence="1 2" id="KW-0238">DNA-binding</keyword>
<evidence type="ECO:0000313" key="5">
    <source>
        <dbReference type="Proteomes" id="UP000247485"/>
    </source>
</evidence>
<evidence type="ECO:0000313" key="4">
    <source>
        <dbReference type="EMBL" id="PXW43889.1"/>
    </source>
</evidence>
<dbReference type="PANTHER" id="PTHR30055">
    <property type="entry name" value="HTH-TYPE TRANSCRIPTIONAL REGULATOR RUTR"/>
    <property type="match status" value="1"/>
</dbReference>
<dbReference type="PROSITE" id="PS50977">
    <property type="entry name" value="HTH_TETR_2"/>
    <property type="match status" value="1"/>
</dbReference>
<feature type="DNA-binding region" description="H-T-H motif" evidence="2">
    <location>
        <begin position="31"/>
        <end position="50"/>
    </location>
</feature>
<evidence type="ECO:0000256" key="2">
    <source>
        <dbReference type="PROSITE-ProRule" id="PRU00335"/>
    </source>
</evidence>
<evidence type="ECO:0000256" key="1">
    <source>
        <dbReference type="ARBA" id="ARBA00023125"/>
    </source>
</evidence>
<dbReference type="PANTHER" id="PTHR30055:SF223">
    <property type="entry name" value="HTH-TYPE TRANSCRIPTIONAL REGULATOR UIDR"/>
    <property type="match status" value="1"/>
</dbReference>
<gene>
    <name evidence="4" type="ORF">DET57_1103</name>
</gene>
<accession>A0A318FT01</accession>
<sequence length="193" mass="21673">MSQRMPKEQRHEHLLCVAEEIVETYGAEALTLIRLAERAGVSKAVTYEHFSTREGLLAEMFQRYDKKVIDTIQRSLATQPVSLETAARTIMSAYIGCVVLSGSVYESIIAALQSYPEWNNLKLRIRDFFVEAYTNLLQPFSSASPNQLKWQIVALFGATEEIAKAVSLGEIEDNMAVDILTQLFTHGITKLVD</sequence>
<dbReference type="GO" id="GO:0003700">
    <property type="term" value="F:DNA-binding transcription factor activity"/>
    <property type="evidence" value="ECO:0007669"/>
    <property type="project" value="TreeGrafter"/>
</dbReference>
<dbReference type="EMBL" id="QJJG01000010">
    <property type="protein sequence ID" value="PXW43889.1"/>
    <property type="molecule type" value="Genomic_DNA"/>
</dbReference>
<name>A0A318FT01_KLEOX</name>
<dbReference type="Proteomes" id="UP000247485">
    <property type="component" value="Unassembled WGS sequence"/>
</dbReference>
<dbReference type="AlphaFoldDB" id="A0A318FT01"/>
<dbReference type="SUPFAM" id="SSF46689">
    <property type="entry name" value="Homeodomain-like"/>
    <property type="match status" value="1"/>
</dbReference>
<dbReference type="InterPro" id="IPR001647">
    <property type="entry name" value="HTH_TetR"/>
</dbReference>
<dbReference type="Pfam" id="PF00440">
    <property type="entry name" value="TetR_N"/>
    <property type="match status" value="1"/>
</dbReference>
<dbReference type="Gene3D" id="1.10.357.10">
    <property type="entry name" value="Tetracycline Repressor, domain 2"/>
    <property type="match status" value="1"/>
</dbReference>